<organism evidence="1 2">
    <name type="scientific">Pisum sativum</name>
    <name type="common">Garden pea</name>
    <name type="synonym">Lathyrus oleraceus</name>
    <dbReference type="NCBI Taxonomy" id="3888"/>
    <lineage>
        <taxon>Eukaryota</taxon>
        <taxon>Viridiplantae</taxon>
        <taxon>Streptophyta</taxon>
        <taxon>Embryophyta</taxon>
        <taxon>Tracheophyta</taxon>
        <taxon>Spermatophyta</taxon>
        <taxon>Magnoliopsida</taxon>
        <taxon>eudicotyledons</taxon>
        <taxon>Gunneridae</taxon>
        <taxon>Pentapetalae</taxon>
        <taxon>rosids</taxon>
        <taxon>fabids</taxon>
        <taxon>Fabales</taxon>
        <taxon>Fabaceae</taxon>
        <taxon>Papilionoideae</taxon>
        <taxon>50 kb inversion clade</taxon>
        <taxon>NPAAA clade</taxon>
        <taxon>Hologalegina</taxon>
        <taxon>IRL clade</taxon>
        <taxon>Fabeae</taxon>
        <taxon>Lathyrus</taxon>
    </lineage>
</organism>
<dbReference type="AlphaFoldDB" id="A0A9D4YK11"/>
<dbReference type="InterPro" id="IPR040256">
    <property type="entry name" value="At4g02000-like"/>
</dbReference>
<protein>
    <recommendedName>
        <fullName evidence="3">DUF4283 domain-containing protein</fullName>
    </recommendedName>
</protein>
<sequence length="522" mass="59656">METWDELDDEKDLDREPEEANFALMAFTLSDPESGSGSGSESDIEDWRVRPISTWNLNLGLLKLFPWTKDFNPCLLKNSSAQVWIRIHGLPQEYWRPKIVFVIASSIGIPLCTDSASSKGCFDWTFGHYVRVLVDLELTKELSYKVLVERKGFAFFVELKCKNLSKFCSNCNMIMNSVNNCKRIEEEGGKGMAKGNQKRRGDDVVMEDDKGNDFKGSIKAYVLRNDVENMDAFDEDSSFVENTKIINKIVDLNTIVQVQQNLDFLNSSWANMVEQEDVRQGISDGDNVQGTGLVDSEGFQKVRSKSIMKAHKKSVARSNYITRYFNIILGAHKYCGSNSPTIGPMEDFRRWTDDNHLLNIPITDARYTWSNGRRGISLTQKRLDKAVCNQEWIDSCVKLACSTFLKNRLDHFPLLLQFSCQDESYMSQFKFLNMWSSHSECQNVVDSVCNTEVVRCPMFVLTKKLQILKDRLKAWNVSCFENVLDKVIQAEKDLKDVQEIIVTDGHSENLTALEKKVQVSLD</sequence>
<dbReference type="EMBL" id="JAMSHJ010000001">
    <property type="protein sequence ID" value="KAI5440534.1"/>
    <property type="molecule type" value="Genomic_DNA"/>
</dbReference>
<dbReference type="PANTHER" id="PTHR31286:SF176">
    <property type="entry name" value="DUF4283 DOMAIN PROTEIN"/>
    <property type="match status" value="1"/>
</dbReference>
<accession>A0A9D4YK11</accession>
<dbReference type="SUPFAM" id="SSF56219">
    <property type="entry name" value="DNase I-like"/>
    <property type="match status" value="1"/>
</dbReference>
<dbReference type="Proteomes" id="UP001058974">
    <property type="component" value="Chromosome 1"/>
</dbReference>
<evidence type="ECO:0008006" key="3">
    <source>
        <dbReference type="Google" id="ProtNLM"/>
    </source>
</evidence>
<gene>
    <name evidence="1" type="ORF">KIW84_010137</name>
</gene>
<name>A0A9D4YK11_PEA</name>
<dbReference type="InterPro" id="IPR036691">
    <property type="entry name" value="Endo/exonu/phosph_ase_sf"/>
</dbReference>
<evidence type="ECO:0000313" key="1">
    <source>
        <dbReference type="EMBL" id="KAI5440534.1"/>
    </source>
</evidence>
<dbReference type="PANTHER" id="PTHR31286">
    <property type="entry name" value="GLYCINE-RICH CELL WALL STRUCTURAL PROTEIN 1.8-LIKE"/>
    <property type="match status" value="1"/>
</dbReference>
<keyword evidence="2" id="KW-1185">Reference proteome</keyword>
<proteinExistence type="predicted"/>
<evidence type="ECO:0000313" key="2">
    <source>
        <dbReference type="Proteomes" id="UP001058974"/>
    </source>
</evidence>
<comment type="caution">
    <text evidence="1">The sequence shown here is derived from an EMBL/GenBank/DDBJ whole genome shotgun (WGS) entry which is preliminary data.</text>
</comment>
<dbReference type="Gramene" id="Psat01G0013700-T1">
    <property type="protein sequence ID" value="KAI5440534.1"/>
    <property type="gene ID" value="KIW84_010137"/>
</dbReference>
<reference evidence="1 2" key="1">
    <citation type="journal article" date="2022" name="Nat. Genet.">
        <title>Improved pea reference genome and pan-genome highlight genomic features and evolutionary characteristics.</title>
        <authorList>
            <person name="Yang T."/>
            <person name="Liu R."/>
            <person name="Luo Y."/>
            <person name="Hu S."/>
            <person name="Wang D."/>
            <person name="Wang C."/>
            <person name="Pandey M.K."/>
            <person name="Ge S."/>
            <person name="Xu Q."/>
            <person name="Li N."/>
            <person name="Li G."/>
            <person name="Huang Y."/>
            <person name="Saxena R.K."/>
            <person name="Ji Y."/>
            <person name="Li M."/>
            <person name="Yan X."/>
            <person name="He Y."/>
            <person name="Liu Y."/>
            <person name="Wang X."/>
            <person name="Xiang C."/>
            <person name="Varshney R.K."/>
            <person name="Ding H."/>
            <person name="Gao S."/>
            <person name="Zong X."/>
        </authorList>
    </citation>
    <scope>NUCLEOTIDE SEQUENCE [LARGE SCALE GENOMIC DNA]</scope>
    <source>
        <strain evidence="1 2">cv. Zhongwan 6</strain>
    </source>
</reference>